<dbReference type="Proteomes" id="UP000216311">
    <property type="component" value="Unassembled WGS sequence"/>
</dbReference>
<feature type="transmembrane region" description="Helical" evidence="1">
    <location>
        <begin position="86"/>
        <end position="103"/>
    </location>
</feature>
<evidence type="ECO:0000259" key="2">
    <source>
        <dbReference type="PROSITE" id="PS51202"/>
    </source>
</evidence>
<dbReference type="SUPFAM" id="SSF81324">
    <property type="entry name" value="Voltage-gated potassium channels"/>
    <property type="match status" value="1"/>
</dbReference>
<keyword evidence="1" id="KW-1133">Transmembrane helix</keyword>
<dbReference type="PROSITE" id="PS51202">
    <property type="entry name" value="RCK_C"/>
    <property type="match status" value="1"/>
</dbReference>
<dbReference type="GO" id="GO:0006813">
    <property type="term" value="P:potassium ion transport"/>
    <property type="evidence" value="ECO:0007669"/>
    <property type="project" value="InterPro"/>
</dbReference>
<feature type="domain" description="RCK C-terminal" evidence="2">
    <location>
        <begin position="470"/>
        <end position="550"/>
    </location>
</feature>
<dbReference type="InterPro" id="IPR036721">
    <property type="entry name" value="RCK_C_sf"/>
</dbReference>
<dbReference type="AlphaFoldDB" id="A0A255HAP1"/>
<dbReference type="PANTHER" id="PTHR43833">
    <property type="entry name" value="POTASSIUM CHANNEL PROTEIN 2-RELATED-RELATED"/>
    <property type="match status" value="1"/>
</dbReference>
<protein>
    <submittedName>
        <fullName evidence="3">Potassium transporter</fullName>
    </submittedName>
</protein>
<dbReference type="SUPFAM" id="SSF51735">
    <property type="entry name" value="NAD(P)-binding Rossmann-fold domains"/>
    <property type="match status" value="2"/>
</dbReference>
<sequence>MDHSTLRPGSGPGSGRLGRPLRRRVVRVPTEIPGSEAVFLVLRRMRLPLIVLVTIFAVSVTGLSLMPGMDDNGNPHRLTLFDSFYVMSYTATTIGFGEIPYAFSYAQRMWVTLSIYLTVIGWAYAISALFSLVQDAPFREAISVQRLRRKIRDIGEPFLIVTGYGQAGRAVCRTLDDLGRRFVVIDDDQRRVDALAVDQHRVDVPGIDGAADNPALLGLAGLGHPRCEGVLALASDEVNLSVVMTVHLLRPEIPVLARAEDRRTANRMLDFDPVAVINPLDRYGSYLVLALQRPVTFQLATWLMDAEGSTPPERMRPMRDGRWVVIGDTRFATEVAHDLENAGLTVEVCDVAEGNPDVTGAVGLVAGAESDVENLALAAHARLQNPELFISLRQRSVLQSAAVKAFDADSLFVPSDLVAREMLARVISPAYWSFIDHVLHSGDDRAGEIMALLVERFGRRTPASTEITLDHTEAPAVARWLGAGRTLTVGQLLADPDDRSVPVSALVIALVRDGETRHLPADDTELHAGDVLLVAGRQRALDELNQTLFYDHTVEYSATGETVPETWLWRVIRNRRQSAPR</sequence>
<organism evidence="3 4">
    <name type="scientific">Enemella dayhoffiae</name>
    <dbReference type="NCBI Taxonomy" id="2016507"/>
    <lineage>
        <taxon>Bacteria</taxon>
        <taxon>Bacillati</taxon>
        <taxon>Actinomycetota</taxon>
        <taxon>Actinomycetes</taxon>
        <taxon>Propionibacteriales</taxon>
        <taxon>Propionibacteriaceae</taxon>
        <taxon>Enemella</taxon>
    </lineage>
</organism>
<dbReference type="GO" id="GO:0008324">
    <property type="term" value="F:monoatomic cation transmembrane transporter activity"/>
    <property type="evidence" value="ECO:0007669"/>
    <property type="project" value="InterPro"/>
</dbReference>
<comment type="caution">
    <text evidence="3">The sequence shown here is derived from an EMBL/GenBank/DDBJ whole genome shotgun (WGS) entry which is preliminary data.</text>
</comment>
<keyword evidence="1" id="KW-0812">Transmembrane</keyword>
<feature type="transmembrane region" description="Helical" evidence="1">
    <location>
        <begin position="110"/>
        <end position="133"/>
    </location>
</feature>
<dbReference type="InterPro" id="IPR003148">
    <property type="entry name" value="RCK_N"/>
</dbReference>
<dbReference type="Pfam" id="PF02254">
    <property type="entry name" value="TrkA_N"/>
    <property type="match status" value="1"/>
</dbReference>
<dbReference type="EMBL" id="NMVQ01000002">
    <property type="protein sequence ID" value="OYO24677.1"/>
    <property type="molecule type" value="Genomic_DNA"/>
</dbReference>
<reference evidence="3 4" key="1">
    <citation type="submission" date="2017-07" db="EMBL/GenBank/DDBJ databases">
        <title>Draft whole genome sequences of clinical Proprionibacteriaceae strains.</title>
        <authorList>
            <person name="Bernier A.-M."/>
            <person name="Bernard K."/>
            <person name="Domingo M.-C."/>
        </authorList>
    </citation>
    <scope>NUCLEOTIDE SEQUENCE [LARGE SCALE GENOMIC DNA]</scope>
    <source>
        <strain evidence="3 4">NML 130396</strain>
    </source>
</reference>
<dbReference type="Gene3D" id="3.40.50.720">
    <property type="entry name" value="NAD(P)-binding Rossmann-like Domain"/>
    <property type="match status" value="2"/>
</dbReference>
<evidence type="ECO:0000256" key="1">
    <source>
        <dbReference type="SAM" id="Phobius"/>
    </source>
</evidence>
<dbReference type="RefSeq" id="WP_094362671.1">
    <property type="nucleotide sequence ID" value="NZ_NMVQ01000002.1"/>
</dbReference>
<dbReference type="InterPro" id="IPR006037">
    <property type="entry name" value="RCK_C"/>
</dbReference>
<dbReference type="Gene3D" id="1.10.287.70">
    <property type="match status" value="1"/>
</dbReference>
<keyword evidence="4" id="KW-1185">Reference proteome</keyword>
<dbReference type="OrthoDB" id="9781411at2"/>
<evidence type="ECO:0000313" key="4">
    <source>
        <dbReference type="Proteomes" id="UP000216311"/>
    </source>
</evidence>
<proteinExistence type="predicted"/>
<feature type="transmembrane region" description="Helical" evidence="1">
    <location>
        <begin position="47"/>
        <end position="66"/>
    </location>
</feature>
<dbReference type="Gene3D" id="3.30.70.1450">
    <property type="entry name" value="Regulator of K+ conductance, C-terminal domain"/>
    <property type="match status" value="1"/>
</dbReference>
<evidence type="ECO:0000313" key="3">
    <source>
        <dbReference type="EMBL" id="OYO24677.1"/>
    </source>
</evidence>
<dbReference type="InterPro" id="IPR050721">
    <property type="entry name" value="Trk_Ktr_HKT_K-transport"/>
</dbReference>
<gene>
    <name evidence="3" type="ORF">CGZ93_03005</name>
</gene>
<name>A0A255HAP1_9ACTN</name>
<accession>A0A255HAP1</accession>
<keyword evidence="1" id="KW-0472">Membrane</keyword>
<dbReference type="SUPFAM" id="SSF116726">
    <property type="entry name" value="TrkA C-terminal domain-like"/>
    <property type="match status" value="1"/>
</dbReference>
<dbReference type="InterPro" id="IPR036291">
    <property type="entry name" value="NAD(P)-bd_dom_sf"/>
</dbReference>
<dbReference type="Pfam" id="PF02080">
    <property type="entry name" value="TrkA_C"/>
    <property type="match status" value="1"/>
</dbReference>